<reference evidence="2" key="1">
    <citation type="submission" date="2021-02" db="EMBL/GenBank/DDBJ databases">
        <authorList>
            <person name="Dougan E. K."/>
            <person name="Rhodes N."/>
            <person name="Thang M."/>
            <person name="Chan C."/>
        </authorList>
    </citation>
    <scope>NUCLEOTIDE SEQUENCE</scope>
</reference>
<sequence>MAGWTVNPRSSASKRDKLMLTDVMPANLRTTTRGSAAPRFGRVNCLDAEAFAQLCARLDPMPGNPGELSEGLPVCRAPAMKEPPPMECKRARTSRTCWDDDEDLAPAGVLPEVCVEKPKTWRMKATRMVTAMASLATSMSRVSTKWSEPCDAEIRSTTPKPKGGASRGPAAAFMQSPS</sequence>
<evidence type="ECO:0000313" key="2">
    <source>
        <dbReference type="EMBL" id="CAE7236646.1"/>
    </source>
</evidence>
<evidence type="ECO:0000313" key="3">
    <source>
        <dbReference type="Proteomes" id="UP000604046"/>
    </source>
</evidence>
<name>A0A812L073_9DINO</name>
<feature type="region of interest" description="Disordered" evidence="1">
    <location>
        <begin position="146"/>
        <end position="178"/>
    </location>
</feature>
<organism evidence="2 3">
    <name type="scientific">Symbiodinium natans</name>
    <dbReference type="NCBI Taxonomy" id="878477"/>
    <lineage>
        <taxon>Eukaryota</taxon>
        <taxon>Sar</taxon>
        <taxon>Alveolata</taxon>
        <taxon>Dinophyceae</taxon>
        <taxon>Suessiales</taxon>
        <taxon>Symbiodiniaceae</taxon>
        <taxon>Symbiodinium</taxon>
    </lineage>
</organism>
<keyword evidence="3" id="KW-1185">Reference proteome</keyword>
<comment type="caution">
    <text evidence="2">The sequence shown here is derived from an EMBL/GenBank/DDBJ whole genome shotgun (WGS) entry which is preliminary data.</text>
</comment>
<dbReference type="EMBL" id="CAJNDS010000835">
    <property type="protein sequence ID" value="CAE7236646.1"/>
    <property type="molecule type" value="Genomic_DNA"/>
</dbReference>
<evidence type="ECO:0000256" key="1">
    <source>
        <dbReference type="SAM" id="MobiDB-lite"/>
    </source>
</evidence>
<dbReference type="Proteomes" id="UP000604046">
    <property type="component" value="Unassembled WGS sequence"/>
</dbReference>
<accession>A0A812L073</accession>
<proteinExistence type="predicted"/>
<gene>
    <name evidence="2" type="ORF">SNAT2548_LOCUS10211</name>
</gene>
<dbReference type="AlphaFoldDB" id="A0A812L073"/>
<protein>
    <submittedName>
        <fullName evidence="2">Uncharacterized protein</fullName>
    </submittedName>
</protein>